<evidence type="ECO:0000256" key="1">
    <source>
        <dbReference type="SAM" id="MobiDB-lite"/>
    </source>
</evidence>
<feature type="compositionally biased region" description="Basic residues" evidence="1">
    <location>
        <begin position="1"/>
        <end position="11"/>
    </location>
</feature>
<reference evidence="3" key="1">
    <citation type="submission" date="2016-01" db="EMBL/GenBank/DDBJ databases">
        <authorList>
            <person name="Peeters Charlotte."/>
        </authorList>
    </citation>
    <scope>NUCLEOTIDE SEQUENCE [LARGE SCALE GENOMIC DNA]</scope>
</reference>
<protein>
    <submittedName>
        <fullName evidence="2">Uncharacterized protein</fullName>
    </submittedName>
</protein>
<gene>
    <name evidence="2" type="ORF">AWB76_03279</name>
</gene>
<dbReference type="RefSeq" id="WP_061161099.1">
    <property type="nucleotide sequence ID" value="NZ_FCOI02000009.1"/>
</dbReference>
<proteinExistence type="predicted"/>
<feature type="region of interest" description="Disordered" evidence="1">
    <location>
        <begin position="1"/>
        <end position="35"/>
    </location>
</feature>
<dbReference type="Proteomes" id="UP000054624">
    <property type="component" value="Unassembled WGS sequence"/>
</dbReference>
<name>A0A158AXW5_9BURK</name>
<sequence length="373" mass="40369">MATRLPRHLRGKFSDTDGAPILTTDPAGDDATSGTGAMLIDTPDASTGDAQPFDTTGVTLTHVTTIKPDDDLPPGRSADARDVPAEAGSGDANYRRMEGRYKAQIKRLEDRINELTEHARGTGAITDMLMEARRELAELRSGDAPNGASARAAAINEPQVPKLPELTDDELAMYGEFAPVADKLIARAQAPLLAKLAEIERSSGTLGERLGRSEEQRFVDRVGAAVGNMDAITAAPEWQEYLERDIPFAGMKIGRALLDAHTARDLNRITSIFHGFREAHSHFADDVQNATGTNGAVRGMQALNQAQRSGLAQFATPNRTAANGSGTPRPRFKDSDYRNKAAQMRAGRLTKQEFMQFENDFLEAKRAGLVAKN</sequence>
<dbReference type="OrthoDB" id="9836486at2"/>
<feature type="region of interest" description="Disordered" evidence="1">
    <location>
        <begin position="65"/>
        <end position="91"/>
    </location>
</feature>
<evidence type="ECO:0000313" key="2">
    <source>
        <dbReference type="EMBL" id="SAK62615.1"/>
    </source>
</evidence>
<keyword evidence="3" id="KW-1185">Reference proteome</keyword>
<dbReference type="AlphaFoldDB" id="A0A158AXW5"/>
<evidence type="ECO:0000313" key="3">
    <source>
        <dbReference type="Proteomes" id="UP000054624"/>
    </source>
</evidence>
<dbReference type="EMBL" id="FCOI02000009">
    <property type="protein sequence ID" value="SAK62615.1"/>
    <property type="molecule type" value="Genomic_DNA"/>
</dbReference>
<organism evidence="2 3">
    <name type="scientific">Caballeronia temeraria</name>
    <dbReference type="NCBI Taxonomy" id="1777137"/>
    <lineage>
        <taxon>Bacteria</taxon>
        <taxon>Pseudomonadati</taxon>
        <taxon>Pseudomonadota</taxon>
        <taxon>Betaproteobacteria</taxon>
        <taxon>Burkholderiales</taxon>
        <taxon>Burkholderiaceae</taxon>
        <taxon>Caballeronia</taxon>
    </lineage>
</organism>
<dbReference type="STRING" id="1777137.AWB76_03279"/>
<accession>A0A158AXW5</accession>